<dbReference type="AlphaFoldDB" id="A0A3N0YU80"/>
<feature type="transmembrane region" description="Helical" evidence="1">
    <location>
        <begin position="1110"/>
        <end position="1127"/>
    </location>
</feature>
<feature type="region of interest" description="Disordered" evidence="2">
    <location>
        <begin position="152"/>
        <end position="241"/>
    </location>
</feature>
<feature type="transmembrane region" description="Helical" evidence="1">
    <location>
        <begin position="787"/>
        <end position="808"/>
    </location>
</feature>
<accession>A0A3N0YU80</accession>
<feature type="region of interest" description="Disordered" evidence="2">
    <location>
        <begin position="318"/>
        <end position="365"/>
    </location>
</feature>
<feature type="transmembrane region" description="Helical" evidence="1">
    <location>
        <begin position="844"/>
        <end position="864"/>
    </location>
</feature>
<evidence type="ECO:0000256" key="2">
    <source>
        <dbReference type="SAM" id="MobiDB-lite"/>
    </source>
</evidence>
<reference evidence="3 4" key="1">
    <citation type="submission" date="2018-10" db="EMBL/GenBank/DDBJ databases">
        <title>Genome assembly for a Yunnan-Guizhou Plateau 3E fish, Anabarilius grahami (Regan), and its evolutionary and genetic applications.</title>
        <authorList>
            <person name="Jiang W."/>
        </authorList>
    </citation>
    <scope>NUCLEOTIDE SEQUENCE [LARGE SCALE GENOMIC DNA]</scope>
    <source>
        <strain evidence="3">AG-KIZ</strain>
        <tissue evidence="3">Muscle</tissue>
    </source>
</reference>
<feature type="region of interest" description="Disordered" evidence="2">
    <location>
        <begin position="382"/>
        <end position="402"/>
    </location>
</feature>
<keyword evidence="1" id="KW-0472">Membrane</keyword>
<dbReference type="Proteomes" id="UP000281406">
    <property type="component" value="Unassembled WGS sequence"/>
</dbReference>
<sequence>MVNYRLHLMFDQGDIVAQNSVPDISKGVDKKSNASDSCLPSLRKSSTVPDSVATSVLTKNRPSPVIQVTVKQTETDPGLIGWKRSSQFWEHAVQIHHCSTSERRLIIDRLLRQHHTHVSCCSHVQLWPILSRHSDVNKPSLCLVQQLRQRDAVCNEPSRPDAEERLTPEDVFSPNTDQSAPLLQGEQIPSAHRDKADDDLPPSPVNEEDTLEEKDKPPTDPNNNNTSLEITRDADDGERPEENYCSDEIAVVLVDNSSPSTQLDENDTVKIIITMSCDPQTAAELEESVKLSILESAQSHQGESDCPVKIPVITFDSPHELEEPSSDEKEDTPVPGDNSVQEKSEHQDSLLAKEPISSDSAQECKEIESNEHEILILSPQLTNNSSSGIDVNSHPDENDPPELKLDADGFLQIPSAYMRCTQNGRTHARGLSIDSGRDAVLISHRAKDKLSTMTSSKSDLEAKEGQIPNESNFVEFVSLLESINNTRFGGGNEAEEEKEERNEQSMTAEKNSDVSESTGQQQERPNPPNSLATDTMKTIPGTLIPIVSPESPQTDKERDPDYDSLPSQTSQSESSMLQVICRPEATSKEEVYTFHTVHRERPRKLYNERALNLPLGAELITGNICDLLSTSSNSECQDGLVGGPSECPFQRRILPTRRLRPRRTHPEIFQEEDSLDESSETSTQEKPSRKLYYKLKVFPGKWVNILYDRLTLLALLDRNKDMTENMVAVFLAFLVAFLGFVLLNEGCFKDIWVFQFCLVIASCQYSLLKSVQPDAASPTHGHNQIVIYSRAAYFCMFCGLIWILEIVLRTPDLPVSTLYGITIVTSDTLQYVQDILVAATGLPSAVYCIVRSLIALSLLYGFCLGALKEPWDEQHIPALFSGFCALLVVLSYHLSRQSSDPSVLFSLIKSKLMPSLGHGEEEEEEEESIDPLPEKLKGSVKEILLSDLVICILASVLTFAITASTVFLSLRPFVSIVLYALAATVGFVTHYIIPQLRKHHPWLWISHPVLKSKEYSQFEPREDAHLMWFERLYVGLLSFEKYIVYPAIVLSALTNDGFALSHRKKLGIHCDVLLMTVAGMKLLRASFCNPSYQFLTLIFTIIFFEFDCSSASETFLLNFFLMSIIFNKLWDLLHKLHFILVYIAPWQIAWGSAFHAFAQPFAVPHILTICPA</sequence>
<comment type="caution">
    <text evidence="3">The sequence shown here is derived from an EMBL/GenBank/DDBJ whole genome shotgun (WGS) entry which is preliminary data.</text>
</comment>
<keyword evidence="4" id="KW-1185">Reference proteome</keyword>
<feature type="compositionally biased region" description="Polar residues" evidence="2">
    <location>
        <begin position="504"/>
        <end position="536"/>
    </location>
</feature>
<keyword evidence="1" id="KW-0812">Transmembrane</keyword>
<feature type="transmembrane region" description="Helical" evidence="1">
    <location>
        <begin position="1042"/>
        <end position="1061"/>
    </location>
</feature>
<feature type="transmembrane region" description="Helical" evidence="1">
    <location>
        <begin position="973"/>
        <end position="993"/>
    </location>
</feature>
<feature type="compositionally biased region" description="Basic and acidic residues" evidence="2">
    <location>
        <begin position="152"/>
        <end position="168"/>
    </location>
</feature>
<feature type="compositionally biased region" description="Low complexity" evidence="2">
    <location>
        <begin position="564"/>
        <end position="577"/>
    </location>
</feature>
<name>A0A3N0YU80_ANAGA</name>
<evidence type="ECO:0000313" key="4">
    <source>
        <dbReference type="Proteomes" id="UP000281406"/>
    </source>
</evidence>
<dbReference type="OrthoDB" id="10037631at2759"/>
<feature type="transmembrane region" description="Helical" evidence="1">
    <location>
        <begin position="1139"/>
        <end position="1158"/>
    </location>
</feature>
<protein>
    <recommendedName>
        <fullName evidence="1">Pecanex-like protein</fullName>
    </recommendedName>
</protein>
<organism evidence="3 4">
    <name type="scientific">Anabarilius grahami</name>
    <name type="common">Kanglang fish</name>
    <name type="synonym">Barilius grahami</name>
    <dbReference type="NCBI Taxonomy" id="495550"/>
    <lineage>
        <taxon>Eukaryota</taxon>
        <taxon>Metazoa</taxon>
        <taxon>Chordata</taxon>
        <taxon>Craniata</taxon>
        <taxon>Vertebrata</taxon>
        <taxon>Euteleostomi</taxon>
        <taxon>Actinopterygii</taxon>
        <taxon>Neopterygii</taxon>
        <taxon>Teleostei</taxon>
        <taxon>Ostariophysi</taxon>
        <taxon>Cypriniformes</taxon>
        <taxon>Xenocyprididae</taxon>
        <taxon>Xenocypridinae</taxon>
        <taxon>Xenocypridinae incertae sedis</taxon>
        <taxon>Anabarilius</taxon>
    </lineage>
</organism>
<feature type="compositionally biased region" description="Basic and acidic residues" evidence="2">
    <location>
        <begin position="393"/>
        <end position="402"/>
    </location>
</feature>
<dbReference type="EMBL" id="RJVU01026577">
    <property type="protein sequence ID" value="ROL49530.1"/>
    <property type="molecule type" value="Genomic_DNA"/>
</dbReference>
<dbReference type="PANTHER" id="PTHR12372">
    <property type="entry name" value="PECANEX"/>
    <property type="match status" value="1"/>
</dbReference>
<dbReference type="PANTHER" id="PTHR12372:SF5">
    <property type="entry name" value="PECANEX-LIKE PROTEIN 2"/>
    <property type="match status" value="1"/>
</dbReference>
<keyword evidence="1" id="KW-1133">Transmembrane helix</keyword>
<proteinExistence type="inferred from homology"/>
<dbReference type="InterPro" id="IPR039797">
    <property type="entry name" value="Pecanex"/>
</dbReference>
<feature type="transmembrane region" description="Helical" evidence="1">
    <location>
        <begin position="876"/>
        <end position="894"/>
    </location>
</feature>
<feature type="transmembrane region" description="Helical" evidence="1">
    <location>
        <begin position="1082"/>
        <end position="1104"/>
    </location>
</feature>
<feature type="transmembrane region" description="Helical" evidence="1">
    <location>
        <begin position="726"/>
        <end position="744"/>
    </location>
</feature>
<comment type="similarity">
    <text evidence="1">Belongs to the pecanex family.</text>
</comment>
<evidence type="ECO:0000256" key="1">
    <source>
        <dbReference type="RuleBase" id="RU367089"/>
    </source>
</evidence>
<comment type="subcellular location">
    <subcellularLocation>
        <location evidence="1">Membrane</location>
        <topology evidence="1">Multi-pass membrane protein</topology>
    </subcellularLocation>
</comment>
<evidence type="ECO:0000313" key="3">
    <source>
        <dbReference type="EMBL" id="ROL49530.1"/>
    </source>
</evidence>
<gene>
    <name evidence="3" type="ORF">DPX16_15856</name>
</gene>
<dbReference type="GO" id="GO:0016020">
    <property type="term" value="C:membrane"/>
    <property type="evidence" value="ECO:0007669"/>
    <property type="project" value="UniProtKB-SubCell"/>
</dbReference>
<feature type="region of interest" description="Disordered" evidence="2">
    <location>
        <begin position="486"/>
        <end position="577"/>
    </location>
</feature>
<feature type="transmembrane region" description="Helical" evidence="1">
    <location>
        <begin position="943"/>
        <end position="961"/>
    </location>
</feature>